<evidence type="ECO:0000313" key="1">
    <source>
        <dbReference type="EMBL" id="GAH62729.1"/>
    </source>
</evidence>
<protein>
    <submittedName>
        <fullName evidence="1">Uncharacterized protein</fullName>
    </submittedName>
</protein>
<accession>X1I9E9</accession>
<organism evidence="1">
    <name type="scientific">marine sediment metagenome</name>
    <dbReference type="NCBI Taxonomy" id="412755"/>
    <lineage>
        <taxon>unclassified sequences</taxon>
        <taxon>metagenomes</taxon>
        <taxon>ecological metagenomes</taxon>
    </lineage>
</organism>
<comment type="caution">
    <text evidence="1">The sequence shown here is derived from an EMBL/GenBank/DDBJ whole genome shotgun (WGS) entry which is preliminary data.</text>
</comment>
<dbReference type="AlphaFoldDB" id="X1I9E9"/>
<dbReference type="EMBL" id="BARU01034306">
    <property type="protein sequence ID" value="GAH62729.1"/>
    <property type="molecule type" value="Genomic_DNA"/>
</dbReference>
<feature type="non-terminal residue" evidence="1">
    <location>
        <position position="221"/>
    </location>
</feature>
<name>X1I9E9_9ZZZZ</name>
<reference evidence="1" key="1">
    <citation type="journal article" date="2014" name="Front. Microbiol.">
        <title>High frequency of phylogenetically diverse reductive dehalogenase-homologous genes in deep subseafloor sedimentary metagenomes.</title>
        <authorList>
            <person name="Kawai M."/>
            <person name="Futagami T."/>
            <person name="Toyoda A."/>
            <person name="Takaki Y."/>
            <person name="Nishi S."/>
            <person name="Hori S."/>
            <person name="Arai W."/>
            <person name="Tsubouchi T."/>
            <person name="Morono Y."/>
            <person name="Uchiyama I."/>
            <person name="Ito T."/>
            <person name="Fujiyama A."/>
            <person name="Inagaki F."/>
            <person name="Takami H."/>
        </authorList>
    </citation>
    <scope>NUCLEOTIDE SEQUENCE</scope>
    <source>
        <strain evidence="1">Expedition CK06-06</strain>
    </source>
</reference>
<gene>
    <name evidence="1" type="ORF">S03H2_53864</name>
</gene>
<proteinExistence type="predicted"/>
<sequence length="221" mass="24507">MGEAELRGRLYPTTLRLPIWARGLTLGPAIRTFRVSEPRVRVISPKFVKETGLMRSLSFPGVSPTLDPREALIQIRAEMPLVPGEIVEWMQIAGAENAVMQARIQEYNRLGSELDGNSGDPYIPGVSVQDIRFSGRQTGSSVKSRGYAVASTPRGDFRVPAYGKSPGVFRDLISWGSSPTLLTAQWVGNLLKWRSLAETPIRQTVGFYRDNAWNVAPNFFV</sequence>